<dbReference type="AlphaFoldDB" id="A0A7S4QKD5"/>
<evidence type="ECO:0000256" key="1">
    <source>
        <dbReference type="ARBA" id="ARBA00022884"/>
    </source>
</evidence>
<dbReference type="InterPro" id="IPR036882">
    <property type="entry name" value="Alba-like_dom_sf"/>
</dbReference>
<dbReference type="GO" id="GO:0003723">
    <property type="term" value="F:RNA binding"/>
    <property type="evidence" value="ECO:0007669"/>
    <property type="project" value="UniProtKB-KW"/>
</dbReference>
<reference evidence="2" key="1">
    <citation type="submission" date="2021-01" db="EMBL/GenBank/DDBJ databases">
        <authorList>
            <person name="Corre E."/>
            <person name="Pelletier E."/>
            <person name="Niang G."/>
            <person name="Scheremetjew M."/>
            <person name="Finn R."/>
            <person name="Kale V."/>
            <person name="Holt S."/>
            <person name="Cochrane G."/>
            <person name="Meng A."/>
            <person name="Brown T."/>
            <person name="Cohen L."/>
        </authorList>
    </citation>
    <scope>NUCLEOTIDE SEQUENCE</scope>
    <source>
        <strain evidence="2">CCMP3105</strain>
    </source>
</reference>
<name>A0A7S4QKD5_9DINO</name>
<gene>
    <name evidence="2" type="ORF">AMON00008_LOCUS20839</name>
</gene>
<keyword evidence="1" id="KW-0694">RNA-binding</keyword>
<organism evidence="2">
    <name type="scientific">Alexandrium monilatum</name>
    <dbReference type="NCBI Taxonomy" id="311494"/>
    <lineage>
        <taxon>Eukaryota</taxon>
        <taxon>Sar</taxon>
        <taxon>Alveolata</taxon>
        <taxon>Dinophyceae</taxon>
        <taxon>Gonyaulacales</taxon>
        <taxon>Pyrocystaceae</taxon>
        <taxon>Alexandrium</taxon>
    </lineage>
</organism>
<dbReference type="InterPro" id="IPR007347">
    <property type="entry name" value="SpoVS"/>
</dbReference>
<dbReference type="Gene3D" id="3.30.110.20">
    <property type="entry name" value="Alba-like domain"/>
    <property type="match status" value="1"/>
</dbReference>
<sequence length="317" mass="32863">MRFPWPRMSRLARLGDWGRHAMQVAAQGALAAQARTRALATPSAGSQRAFCSGRSSRMLVKAEVSDFGRLAGGVLARLRAGQPTELDAVGEGAVGSAVKALALANALAGKDSSITVAFIPVLTSSDDKKLVRLTVHSVLTPTEKEPPDFSRGGLYVPADAAAVGRRAADSARARNAPGAAAVGAGAGNGGVATPTELARAVLGEWLRYAAPDLRAATRVAAVARTAGREASASVSSASAPGRQRAPFLLAFGPPALARAVRALAFVCVDLKKEHLAGSPSFVVVPRFGERRKPDRYLGIEKTTKFIALCLAHAKTGR</sequence>
<dbReference type="EMBL" id="HBNR01030529">
    <property type="protein sequence ID" value="CAE4584391.1"/>
    <property type="molecule type" value="Transcribed_RNA"/>
</dbReference>
<dbReference type="Pfam" id="PF04232">
    <property type="entry name" value="SpoVS"/>
    <property type="match status" value="1"/>
</dbReference>
<proteinExistence type="predicted"/>
<accession>A0A7S4QKD5</accession>
<protein>
    <submittedName>
        <fullName evidence="2">Uncharacterized protein</fullName>
    </submittedName>
</protein>
<evidence type="ECO:0000313" key="2">
    <source>
        <dbReference type="EMBL" id="CAE4584391.1"/>
    </source>
</evidence>